<organism evidence="3 4">
    <name type="scientific">Rhodoplanes tepidamans</name>
    <name type="common">Rhodoplanes cryptolactis</name>
    <dbReference type="NCBI Taxonomy" id="200616"/>
    <lineage>
        <taxon>Bacteria</taxon>
        <taxon>Pseudomonadati</taxon>
        <taxon>Pseudomonadota</taxon>
        <taxon>Alphaproteobacteria</taxon>
        <taxon>Hyphomicrobiales</taxon>
        <taxon>Nitrobacteraceae</taxon>
        <taxon>Rhodoplanes</taxon>
    </lineage>
</organism>
<dbReference type="NCBIfam" id="TIGR03056">
    <property type="entry name" value="bchO_mg_che_rel"/>
    <property type="match status" value="1"/>
</dbReference>
<feature type="region of interest" description="Disordered" evidence="1">
    <location>
        <begin position="1"/>
        <end position="34"/>
    </location>
</feature>
<keyword evidence="4" id="KW-1185">Reference proteome</keyword>
<dbReference type="InterPro" id="IPR017497">
    <property type="entry name" value="BchO"/>
</dbReference>
<evidence type="ECO:0000259" key="2">
    <source>
        <dbReference type="Pfam" id="PF12697"/>
    </source>
</evidence>
<dbReference type="EMBL" id="JAQQLI010000028">
    <property type="protein sequence ID" value="MDC7787535.1"/>
    <property type="molecule type" value="Genomic_DNA"/>
</dbReference>
<dbReference type="SUPFAM" id="SSF53474">
    <property type="entry name" value="alpha/beta-Hydrolases"/>
    <property type="match status" value="1"/>
</dbReference>
<reference evidence="3" key="1">
    <citation type="journal article" date="2023" name="Microbiol Resour">
        <title>Genome Sequences of Rhodoplanes serenus and Two Thermotolerant Strains, Rhodoplanes tepidamans and 'Rhodoplanes cryptolactis,' Further Refine the Genus.</title>
        <authorList>
            <person name="Rayyan A.A."/>
            <person name="Kyndt J.A."/>
        </authorList>
    </citation>
    <scope>NUCLEOTIDE SEQUENCE</scope>
    <source>
        <strain evidence="3">DSM 9987</strain>
    </source>
</reference>
<keyword evidence="3" id="KW-0378">Hydrolase</keyword>
<sequence>MPASRDVSTPPPPKGGPLPKLSWESDGRDWPNRGTSRFVTAAGIRWHVQEAGRGPVLLLVHGTGSATHSWRDMLPLLARNFTVVAPDLPGHGFTETPAAERLSLDGMAEDLAALLQALGRAPAIVAGHSAGAAVLARLCLDRRIAPLALVGLNAAMLPIGGLAGRLLTPFARLLAASDRVPRLFARFAASDRFVEKMISDTGSAPDPDGVRYYGRLTRNPGHVAAAVRMMANWRLPPLARDLPDLKTRLVLVSGGNDKTIAPKDAARVRAMVPGTSLLTLPGLGHLAHEEDPGEACAILVRVGREAGVLPRIHAADDVIPIAAE</sequence>
<gene>
    <name evidence="3" type="ORF">PQJ73_17740</name>
</gene>
<reference evidence="3" key="2">
    <citation type="submission" date="2023-02" db="EMBL/GenBank/DDBJ databases">
        <authorList>
            <person name="Rayyan A."/>
            <person name="Meyer T."/>
            <person name="Kyndt J.A."/>
        </authorList>
    </citation>
    <scope>NUCLEOTIDE SEQUENCE</scope>
    <source>
        <strain evidence="3">DSM 9987</strain>
    </source>
</reference>
<evidence type="ECO:0000256" key="1">
    <source>
        <dbReference type="SAM" id="MobiDB-lite"/>
    </source>
</evidence>
<dbReference type="PANTHER" id="PTHR46438:SF11">
    <property type="entry name" value="LIPASE-RELATED"/>
    <property type="match status" value="1"/>
</dbReference>
<proteinExistence type="predicted"/>
<dbReference type="Gene3D" id="3.40.50.1820">
    <property type="entry name" value="alpha/beta hydrolase"/>
    <property type="match status" value="1"/>
</dbReference>
<dbReference type="GO" id="GO:0016787">
    <property type="term" value="F:hydrolase activity"/>
    <property type="evidence" value="ECO:0007669"/>
    <property type="project" value="UniProtKB-KW"/>
</dbReference>
<dbReference type="Proteomes" id="UP001165652">
    <property type="component" value="Unassembled WGS sequence"/>
</dbReference>
<protein>
    <submittedName>
        <fullName evidence="3">Alpha/beta fold hydrolase</fullName>
    </submittedName>
</protein>
<accession>A0ABT5JEP2</accession>
<dbReference type="Pfam" id="PF12697">
    <property type="entry name" value="Abhydrolase_6"/>
    <property type="match status" value="1"/>
</dbReference>
<dbReference type="PRINTS" id="PR00111">
    <property type="entry name" value="ABHYDROLASE"/>
</dbReference>
<evidence type="ECO:0000313" key="3">
    <source>
        <dbReference type="EMBL" id="MDC7787535.1"/>
    </source>
</evidence>
<name>A0ABT5JEP2_RHOTP</name>
<dbReference type="InterPro" id="IPR029058">
    <property type="entry name" value="AB_hydrolase_fold"/>
</dbReference>
<comment type="caution">
    <text evidence="3">The sequence shown here is derived from an EMBL/GenBank/DDBJ whole genome shotgun (WGS) entry which is preliminary data.</text>
</comment>
<dbReference type="RefSeq" id="WP_272778376.1">
    <property type="nucleotide sequence ID" value="NZ_JAQQLI010000028.1"/>
</dbReference>
<dbReference type="InterPro" id="IPR000073">
    <property type="entry name" value="AB_hydrolase_1"/>
</dbReference>
<dbReference type="PANTHER" id="PTHR46438">
    <property type="entry name" value="ALPHA/BETA-HYDROLASES SUPERFAMILY PROTEIN"/>
    <property type="match status" value="1"/>
</dbReference>
<feature type="domain" description="AB hydrolase-1" evidence="2">
    <location>
        <begin position="57"/>
        <end position="297"/>
    </location>
</feature>
<evidence type="ECO:0000313" key="4">
    <source>
        <dbReference type="Proteomes" id="UP001165652"/>
    </source>
</evidence>